<gene>
    <name evidence="2" type="ORF">FRZ54_20545</name>
</gene>
<evidence type="ECO:0000256" key="1">
    <source>
        <dbReference type="SAM" id="MobiDB-lite"/>
    </source>
</evidence>
<dbReference type="AlphaFoldDB" id="A0A5B8V213"/>
<feature type="compositionally biased region" description="Basic residues" evidence="1">
    <location>
        <begin position="106"/>
        <end position="123"/>
    </location>
</feature>
<organism evidence="2 3">
    <name type="scientific">Mucilaginibacter ginsenosidivorans</name>
    <dbReference type="NCBI Taxonomy" id="398053"/>
    <lineage>
        <taxon>Bacteria</taxon>
        <taxon>Pseudomonadati</taxon>
        <taxon>Bacteroidota</taxon>
        <taxon>Sphingobacteriia</taxon>
        <taxon>Sphingobacteriales</taxon>
        <taxon>Sphingobacteriaceae</taxon>
        <taxon>Mucilaginibacter</taxon>
    </lineage>
</organism>
<feature type="region of interest" description="Disordered" evidence="1">
    <location>
        <begin position="62"/>
        <end position="131"/>
    </location>
</feature>
<evidence type="ECO:0000313" key="3">
    <source>
        <dbReference type="Proteomes" id="UP000321479"/>
    </source>
</evidence>
<reference evidence="2 3" key="1">
    <citation type="journal article" date="2017" name="Curr. Microbiol.">
        <title>Mucilaginibacter ginsenosidivorans sp. nov., Isolated from Soil of Ginseng Field.</title>
        <authorList>
            <person name="Kim M.M."/>
            <person name="Siddiqi M.Z."/>
            <person name="Im W.T."/>
        </authorList>
    </citation>
    <scope>NUCLEOTIDE SEQUENCE [LARGE SCALE GENOMIC DNA]</scope>
    <source>
        <strain evidence="2 3">Gsoil 3017</strain>
    </source>
</reference>
<dbReference type="Proteomes" id="UP000321479">
    <property type="component" value="Chromosome"/>
</dbReference>
<proteinExistence type="predicted"/>
<protein>
    <submittedName>
        <fullName evidence="2">Uncharacterized protein</fullName>
    </submittedName>
</protein>
<sequence>MSQCRKEWGFKLIPKYLVIFSIGLCLIVFSGNVFAQDSSRKHPEPPPHPKHKSLKEMLDKINIFKKKKKDNPDNNNTTEVEDKKHDEPPPPPPPPDPVKPKATAKTTHKSTKSKAKRSTKPAAKKVTQPII</sequence>
<name>A0A5B8V213_9SPHI</name>
<evidence type="ECO:0000313" key="2">
    <source>
        <dbReference type="EMBL" id="QEC64853.1"/>
    </source>
</evidence>
<keyword evidence="3" id="KW-1185">Reference proteome</keyword>
<accession>A0A5B8V213</accession>
<dbReference type="KEGG" id="mgin:FRZ54_20545"/>
<dbReference type="EMBL" id="CP042436">
    <property type="protein sequence ID" value="QEC64853.1"/>
    <property type="molecule type" value="Genomic_DNA"/>
</dbReference>
<dbReference type="RefSeq" id="WP_147033686.1">
    <property type="nucleotide sequence ID" value="NZ_CP042436.1"/>
</dbReference>